<dbReference type="Proteomes" id="UP000032266">
    <property type="component" value="Chromosome"/>
</dbReference>
<evidence type="ECO:0000256" key="1">
    <source>
        <dbReference type="SAM" id="Phobius"/>
    </source>
</evidence>
<feature type="transmembrane region" description="Helical" evidence="1">
    <location>
        <begin position="41"/>
        <end position="64"/>
    </location>
</feature>
<protein>
    <submittedName>
        <fullName evidence="2">Uncharacterized protein</fullName>
    </submittedName>
</protein>
<dbReference type="STRING" id="1445510.YC6258_02045"/>
<dbReference type="KEGG" id="gsn:YC6258_02045"/>
<name>A0A0C5VUL3_9GAMM</name>
<keyword evidence="1" id="KW-0812">Transmembrane</keyword>
<sequence>MVWGQVERVATTVKTETAQPKLARRPAIMSRREGSQAIKNILMLFSLCFDLGVAIPALDFASAWEMLRDRGMQGQYQDIGLFL</sequence>
<keyword evidence="3" id="KW-1185">Reference proteome</keyword>
<keyword evidence="1" id="KW-1133">Transmembrane helix</keyword>
<evidence type="ECO:0000313" key="2">
    <source>
        <dbReference type="EMBL" id="AJQ94089.1"/>
    </source>
</evidence>
<dbReference type="AlphaFoldDB" id="A0A0C5VUL3"/>
<organism evidence="2 3">
    <name type="scientific">Gynuella sunshinyii YC6258</name>
    <dbReference type="NCBI Taxonomy" id="1445510"/>
    <lineage>
        <taxon>Bacteria</taxon>
        <taxon>Pseudomonadati</taxon>
        <taxon>Pseudomonadota</taxon>
        <taxon>Gammaproteobacteria</taxon>
        <taxon>Oceanospirillales</taxon>
        <taxon>Saccharospirillaceae</taxon>
        <taxon>Gynuella</taxon>
    </lineage>
</organism>
<accession>A0A0C5VUL3</accession>
<dbReference type="EMBL" id="CP007142">
    <property type="protein sequence ID" value="AJQ94089.1"/>
    <property type="molecule type" value="Genomic_DNA"/>
</dbReference>
<proteinExistence type="predicted"/>
<evidence type="ECO:0000313" key="3">
    <source>
        <dbReference type="Proteomes" id="UP000032266"/>
    </source>
</evidence>
<gene>
    <name evidence="2" type="ORF">YC6258_02045</name>
</gene>
<dbReference type="HOGENOM" id="CLU_2537838_0_0_6"/>
<keyword evidence="1" id="KW-0472">Membrane</keyword>
<reference evidence="2 3" key="1">
    <citation type="submission" date="2014-01" db="EMBL/GenBank/DDBJ databases">
        <title>Full genme sequencing of cellulolytic bacterium Gynuella sunshinyii YC6258T gen. nov., sp. nov.</title>
        <authorList>
            <person name="Khan H."/>
            <person name="Chung E.J."/>
            <person name="Chung Y.R."/>
        </authorList>
    </citation>
    <scope>NUCLEOTIDE SEQUENCE [LARGE SCALE GENOMIC DNA]</scope>
    <source>
        <strain evidence="2 3">YC6258</strain>
    </source>
</reference>